<sequence>MSLDREYQHELLKQLAESYPLPFDIRQIARAWDDAAEFRYAANMCYLEEHGLVEANVTYGLDHHLSFSLPKITARGLDFLADDGGLSAILGVVTVKIHEESLRALLLARAESLSDSSLEERSAVAEAVRNLPARSIQTVADKLIALGVEHLPTGAHQLHIWLDQAISSIRGAI</sequence>
<gene>
    <name evidence="1" type="ORF">SAMN05216466_13730</name>
</gene>
<dbReference type="AlphaFoldDB" id="A0A1G8NU46"/>
<reference evidence="1 2" key="1">
    <citation type="submission" date="2016-10" db="EMBL/GenBank/DDBJ databases">
        <authorList>
            <person name="de Groot N.N."/>
        </authorList>
    </citation>
    <scope>NUCLEOTIDE SEQUENCE [LARGE SCALE GENOMIC DNA]</scope>
    <source>
        <strain evidence="1 2">LMG 2247</strain>
    </source>
</reference>
<evidence type="ECO:0000313" key="2">
    <source>
        <dbReference type="Proteomes" id="UP000199706"/>
    </source>
</evidence>
<organism evidence="1 2">
    <name type="scientific">Paraburkholderia phenazinium</name>
    <dbReference type="NCBI Taxonomy" id="60549"/>
    <lineage>
        <taxon>Bacteria</taxon>
        <taxon>Pseudomonadati</taxon>
        <taxon>Pseudomonadota</taxon>
        <taxon>Betaproteobacteria</taxon>
        <taxon>Burkholderiales</taxon>
        <taxon>Burkholderiaceae</taxon>
        <taxon>Paraburkholderia</taxon>
    </lineage>
</organism>
<dbReference type="OrthoDB" id="7284604at2"/>
<proteinExistence type="predicted"/>
<protein>
    <submittedName>
        <fullName evidence="1">Uncharacterized protein</fullName>
    </submittedName>
</protein>
<evidence type="ECO:0000313" key="1">
    <source>
        <dbReference type="EMBL" id="SDI83752.1"/>
    </source>
</evidence>
<dbReference type="Proteomes" id="UP000199706">
    <property type="component" value="Unassembled WGS sequence"/>
</dbReference>
<dbReference type="RefSeq" id="WP_090695952.1">
    <property type="nucleotide sequence ID" value="NZ_FNCJ01000037.1"/>
</dbReference>
<accession>A0A1G8NU46</accession>
<name>A0A1G8NU46_9BURK</name>
<dbReference type="EMBL" id="FNCJ01000037">
    <property type="protein sequence ID" value="SDI83752.1"/>
    <property type="molecule type" value="Genomic_DNA"/>
</dbReference>